<reference evidence="4 5" key="1">
    <citation type="submission" date="2019-02" db="EMBL/GenBank/DDBJ databases">
        <title>Deep-cultivation of Planctomycetes and their phenomic and genomic characterization uncovers novel biology.</title>
        <authorList>
            <person name="Wiegand S."/>
            <person name="Jogler M."/>
            <person name="Boedeker C."/>
            <person name="Pinto D."/>
            <person name="Vollmers J."/>
            <person name="Rivas-Marin E."/>
            <person name="Kohn T."/>
            <person name="Peeters S.H."/>
            <person name="Heuer A."/>
            <person name="Rast P."/>
            <person name="Oberbeckmann S."/>
            <person name="Bunk B."/>
            <person name="Jeske O."/>
            <person name="Meyerdierks A."/>
            <person name="Storesund J.E."/>
            <person name="Kallscheuer N."/>
            <person name="Luecker S."/>
            <person name="Lage O.M."/>
            <person name="Pohl T."/>
            <person name="Merkel B.J."/>
            <person name="Hornburger P."/>
            <person name="Mueller R.-W."/>
            <person name="Bruemmer F."/>
            <person name="Labrenz M."/>
            <person name="Spormann A.M."/>
            <person name="Op den Camp H."/>
            <person name="Overmann J."/>
            <person name="Amann R."/>
            <person name="Jetten M.S.M."/>
            <person name="Mascher T."/>
            <person name="Medema M.H."/>
            <person name="Devos D.P."/>
            <person name="Kaster A.-K."/>
            <person name="Ovreas L."/>
            <person name="Rohde M."/>
            <person name="Galperin M.Y."/>
            <person name="Jogler C."/>
        </authorList>
    </citation>
    <scope>NUCLEOTIDE SEQUENCE [LARGE SCALE GENOMIC DNA]</scope>
    <source>
        <strain evidence="4 5">Pla85_3_4</strain>
    </source>
</reference>
<dbReference type="GO" id="GO:0000160">
    <property type="term" value="P:phosphorelay signal transduction system"/>
    <property type="evidence" value="ECO:0007669"/>
    <property type="project" value="InterPro"/>
</dbReference>
<dbReference type="PANTHER" id="PTHR44591">
    <property type="entry name" value="STRESS RESPONSE REGULATOR PROTEIN 1"/>
    <property type="match status" value="1"/>
</dbReference>
<dbReference type="PANTHER" id="PTHR44591:SF3">
    <property type="entry name" value="RESPONSE REGULATORY DOMAIN-CONTAINING PROTEIN"/>
    <property type="match status" value="1"/>
</dbReference>
<dbReference type="SUPFAM" id="SSF52172">
    <property type="entry name" value="CheY-like"/>
    <property type="match status" value="1"/>
</dbReference>
<dbReference type="Proteomes" id="UP000317648">
    <property type="component" value="Chromosome"/>
</dbReference>
<gene>
    <name evidence="4" type="ORF">Pla8534_57640</name>
</gene>
<organism evidence="4 5">
    <name type="scientific">Lignipirellula cremea</name>
    <dbReference type="NCBI Taxonomy" id="2528010"/>
    <lineage>
        <taxon>Bacteria</taxon>
        <taxon>Pseudomonadati</taxon>
        <taxon>Planctomycetota</taxon>
        <taxon>Planctomycetia</taxon>
        <taxon>Pirellulales</taxon>
        <taxon>Pirellulaceae</taxon>
        <taxon>Lignipirellula</taxon>
    </lineage>
</organism>
<evidence type="ECO:0000313" key="5">
    <source>
        <dbReference type="Proteomes" id="UP000317648"/>
    </source>
</evidence>
<keyword evidence="5" id="KW-1185">Reference proteome</keyword>
<evidence type="ECO:0000256" key="2">
    <source>
        <dbReference type="PROSITE-ProRule" id="PRU00169"/>
    </source>
</evidence>
<dbReference type="InterPro" id="IPR011006">
    <property type="entry name" value="CheY-like_superfamily"/>
</dbReference>
<feature type="modified residue" description="4-aspartylphosphate" evidence="2">
    <location>
        <position position="56"/>
    </location>
</feature>
<evidence type="ECO:0000259" key="3">
    <source>
        <dbReference type="PROSITE" id="PS50110"/>
    </source>
</evidence>
<protein>
    <submittedName>
        <fullName evidence="4">DNA-binding transcriptional activator KdpE</fullName>
    </submittedName>
</protein>
<keyword evidence="4" id="KW-0238">DNA-binding</keyword>
<dbReference type="PROSITE" id="PS50110">
    <property type="entry name" value="RESPONSE_REGULATORY"/>
    <property type="match status" value="1"/>
</dbReference>
<dbReference type="AlphaFoldDB" id="A0A518E1C9"/>
<dbReference type="Pfam" id="PF00072">
    <property type="entry name" value="Response_reg"/>
    <property type="match status" value="1"/>
</dbReference>
<proteinExistence type="predicted"/>
<dbReference type="Gene3D" id="3.40.50.2300">
    <property type="match status" value="1"/>
</dbReference>
<dbReference type="InterPro" id="IPR001789">
    <property type="entry name" value="Sig_transdc_resp-reg_receiver"/>
</dbReference>
<sequence length="128" mass="14416">MNSPRRSVLIVDESEDSREVLRTALQQRGLEIFEASEARSGLELARLHHPQLIVIDLEVDSASDPQVCDSYGQQSTDDQSQLLLLGSLRRGRCYPLTEQVVSKPYHYAPLIRKIEELLENSIVAEPTS</sequence>
<dbReference type="KEGG" id="lcre:Pla8534_57640"/>
<dbReference type="GO" id="GO:0003677">
    <property type="term" value="F:DNA binding"/>
    <property type="evidence" value="ECO:0007669"/>
    <property type="project" value="UniProtKB-KW"/>
</dbReference>
<accession>A0A518E1C9</accession>
<dbReference type="EMBL" id="CP036433">
    <property type="protein sequence ID" value="QDU97906.1"/>
    <property type="molecule type" value="Genomic_DNA"/>
</dbReference>
<dbReference type="InterPro" id="IPR050595">
    <property type="entry name" value="Bact_response_regulator"/>
</dbReference>
<feature type="domain" description="Response regulatory" evidence="3">
    <location>
        <begin position="7"/>
        <end position="118"/>
    </location>
</feature>
<evidence type="ECO:0000256" key="1">
    <source>
        <dbReference type="ARBA" id="ARBA00022553"/>
    </source>
</evidence>
<name>A0A518E1C9_9BACT</name>
<keyword evidence="1 2" id="KW-0597">Phosphoprotein</keyword>
<evidence type="ECO:0000313" key="4">
    <source>
        <dbReference type="EMBL" id="QDU97906.1"/>
    </source>
</evidence>